<reference evidence="1 2" key="1">
    <citation type="submission" date="2016-10" db="EMBL/GenBank/DDBJ databases">
        <authorList>
            <person name="de Groot N.N."/>
        </authorList>
    </citation>
    <scope>NUCLEOTIDE SEQUENCE [LARGE SCALE GENOMIC DNA]</scope>
    <source>
        <strain evidence="1 2">CGMCC 1.6493</strain>
    </source>
</reference>
<dbReference type="InterPro" id="IPR017946">
    <property type="entry name" value="PLC-like_Pdiesterase_TIM-brl"/>
</dbReference>
<dbReference type="SUPFAM" id="SSF51695">
    <property type="entry name" value="PLC-like phosphodiesterases"/>
    <property type="match status" value="1"/>
</dbReference>
<gene>
    <name evidence="1" type="ORF">SAMN04487956_1391</name>
</gene>
<dbReference type="GO" id="GO:0008081">
    <property type="term" value="F:phosphoric diester hydrolase activity"/>
    <property type="evidence" value="ECO:0007669"/>
    <property type="project" value="InterPro"/>
</dbReference>
<evidence type="ECO:0000313" key="1">
    <source>
        <dbReference type="EMBL" id="SFT96080.1"/>
    </source>
</evidence>
<dbReference type="RefSeq" id="WP_217641082.1">
    <property type="nucleotide sequence ID" value="NZ_FPAQ01000039.1"/>
</dbReference>
<sequence length="264" mass="30389">GSAIGHRHRYSWGNTQEPWIPQVLHLLLEFSNQRNLSSIERVAHAGGGYNGKTYTNSIEALEYNKENYSLFEVDLSWTSDDELVCIHDWGNSFERSFGINTESAVSLNEFITLVSGKSDVEKCTLTSLAHWMEKNPGDRIVTDVKERNANALKLIAERYPELKNRFVPQVYQPTEYYMARMLGFDNVIWTLYRFRGDNESILSHLKNMDLYGLTMPRGKVDAGLAKQAFDERGVRSYVHTINSVDEYLKYLNLGASEIYTDWLH</sequence>
<protein>
    <submittedName>
        <fullName evidence="1">Glycerophosphoryl diester phosphodiesterase</fullName>
    </submittedName>
</protein>
<dbReference type="Proteomes" id="UP000199594">
    <property type="component" value="Unassembled WGS sequence"/>
</dbReference>
<dbReference type="AlphaFoldDB" id="A0A1I7C9I3"/>
<feature type="non-terminal residue" evidence="1">
    <location>
        <position position="1"/>
    </location>
</feature>
<dbReference type="GO" id="GO:0006629">
    <property type="term" value="P:lipid metabolic process"/>
    <property type="evidence" value="ECO:0007669"/>
    <property type="project" value="InterPro"/>
</dbReference>
<dbReference type="Gene3D" id="3.20.20.190">
    <property type="entry name" value="Phosphatidylinositol (PI) phosphodiesterase"/>
    <property type="match status" value="1"/>
</dbReference>
<dbReference type="EMBL" id="FPAQ01000039">
    <property type="protein sequence ID" value="SFT96080.1"/>
    <property type="molecule type" value="Genomic_DNA"/>
</dbReference>
<organism evidence="1 2">
    <name type="scientific">Halomonas saccharevitans</name>
    <dbReference type="NCBI Taxonomy" id="416872"/>
    <lineage>
        <taxon>Bacteria</taxon>
        <taxon>Pseudomonadati</taxon>
        <taxon>Pseudomonadota</taxon>
        <taxon>Gammaproteobacteria</taxon>
        <taxon>Oceanospirillales</taxon>
        <taxon>Halomonadaceae</taxon>
        <taxon>Halomonas</taxon>
    </lineage>
</organism>
<evidence type="ECO:0000313" key="2">
    <source>
        <dbReference type="Proteomes" id="UP000199594"/>
    </source>
</evidence>
<name>A0A1I7C9I3_9GAMM</name>
<accession>A0A1I7C9I3</accession>
<proteinExistence type="predicted"/>